<reference evidence="2 3" key="1">
    <citation type="journal article" date="2015" name="Nature">
        <title>rRNA introns, odd ribosomes, and small enigmatic genomes across a large radiation of phyla.</title>
        <authorList>
            <person name="Brown C.T."/>
            <person name="Hug L.A."/>
            <person name="Thomas B.C."/>
            <person name="Sharon I."/>
            <person name="Castelle C.J."/>
            <person name="Singh A."/>
            <person name="Wilkins M.J."/>
            <person name="Williams K.H."/>
            <person name="Banfield J.F."/>
        </authorList>
    </citation>
    <scope>NUCLEOTIDE SEQUENCE [LARGE SCALE GENOMIC DNA]</scope>
</reference>
<dbReference type="InterPro" id="IPR008254">
    <property type="entry name" value="Flavodoxin/NO_synth"/>
</dbReference>
<gene>
    <name evidence="2" type="ORF">UT64_C0010G0008</name>
</gene>
<evidence type="ECO:0000313" key="2">
    <source>
        <dbReference type="EMBL" id="KKR33334.1"/>
    </source>
</evidence>
<proteinExistence type="predicted"/>
<dbReference type="Pfam" id="PF12682">
    <property type="entry name" value="Flavodoxin_4"/>
    <property type="match status" value="1"/>
</dbReference>
<organism evidence="2 3">
    <name type="scientific">Candidatus Falkowbacteria bacterium GW2011_GWF2_39_8</name>
    <dbReference type="NCBI Taxonomy" id="1618642"/>
    <lineage>
        <taxon>Bacteria</taxon>
        <taxon>Candidatus Falkowiibacteriota</taxon>
    </lineage>
</organism>
<dbReference type="PANTHER" id="PTHR39201">
    <property type="entry name" value="EXPORTED PROTEIN-RELATED"/>
    <property type="match status" value="1"/>
</dbReference>
<evidence type="ECO:0000259" key="1">
    <source>
        <dbReference type="PROSITE" id="PS50902"/>
    </source>
</evidence>
<feature type="domain" description="Flavodoxin-like" evidence="1">
    <location>
        <begin position="4"/>
        <end position="159"/>
    </location>
</feature>
<sequence length="159" mass="18008">MPKILIVYYSRTGITRKVAEALASKINATLEEVKDTFDRSGAKGYLLAGRDATFKNLTMLETSHVKPEEFDLVIVGTPVWSWTMSVAIRTYLTEQKNKLKKVAFFCTMGSNGDKRTFIEMTGIVNQLPIATMALKTKQVFTDNFENEIQQFVNELNILE</sequence>
<evidence type="ECO:0000313" key="3">
    <source>
        <dbReference type="Proteomes" id="UP000034137"/>
    </source>
</evidence>
<protein>
    <recommendedName>
        <fullName evidence="1">Flavodoxin-like domain-containing protein</fullName>
    </recommendedName>
</protein>
<comment type="caution">
    <text evidence="2">The sequence shown here is derived from an EMBL/GenBank/DDBJ whole genome shotgun (WGS) entry which is preliminary data.</text>
</comment>
<dbReference type="AlphaFoldDB" id="A0A0G0PYV6"/>
<dbReference type="GO" id="GO:0009055">
    <property type="term" value="F:electron transfer activity"/>
    <property type="evidence" value="ECO:0007669"/>
    <property type="project" value="InterPro"/>
</dbReference>
<dbReference type="Gene3D" id="3.40.50.360">
    <property type="match status" value="1"/>
</dbReference>
<dbReference type="SUPFAM" id="SSF52218">
    <property type="entry name" value="Flavoproteins"/>
    <property type="match status" value="1"/>
</dbReference>
<dbReference type="GO" id="GO:0010181">
    <property type="term" value="F:FMN binding"/>
    <property type="evidence" value="ECO:0007669"/>
    <property type="project" value="InterPro"/>
</dbReference>
<dbReference type="PROSITE" id="PS00201">
    <property type="entry name" value="FLAVODOXIN"/>
    <property type="match status" value="1"/>
</dbReference>
<dbReference type="PANTHER" id="PTHR39201:SF1">
    <property type="entry name" value="FLAVODOXIN-LIKE DOMAIN-CONTAINING PROTEIN"/>
    <property type="match status" value="1"/>
</dbReference>
<dbReference type="PROSITE" id="PS50902">
    <property type="entry name" value="FLAVODOXIN_LIKE"/>
    <property type="match status" value="1"/>
</dbReference>
<dbReference type="EMBL" id="LBXO01000010">
    <property type="protein sequence ID" value="KKR33334.1"/>
    <property type="molecule type" value="Genomic_DNA"/>
</dbReference>
<accession>A0A0G0PYV6</accession>
<name>A0A0G0PYV6_9BACT</name>
<dbReference type="Proteomes" id="UP000034137">
    <property type="component" value="Unassembled WGS sequence"/>
</dbReference>
<dbReference type="InterPro" id="IPR001226">
    <property type="entry name" value="Flavodoxin_CS"/>
</dbReference>
<dbReference type="InterPro" id="IPR029039">
    <property type="entry name" value="Flavoprotein-like_sf"/>
</dbReference>